<dbReference type="SUPFAM" id="SSF100879">
    <property type="entry name" value="Lesion bypass DNA polymerase (Y-family), little finger domain"/>
    <property type="match status" value="1"/>
</dbReference>
<dbReference type="PANTHER" id="PTHR45873">
    <property type="entry name" value="DNA POLYMERASE ETA"/>
    <property type="match status" value="1"/>
</dbReference>
<reference evidence="9" key="1">
    <citation type="submission" date="2021-01" db="EMBL/GenBank/DDBJ databases">
        <authorList>
            <person name="Eckstrom K.M.E."/>
        </authorList>
    </citation>
    <scope>NUCLEOTIDE SEQUENCE</scope>
    <source>
        <strain evidence="9">UVCC 0001</strain>
    </source>
</reference>
<dbReference type="GO" id="GO:0003887">
    <property type="term" value="F:DNA-directed DNA polymerase activity"/>
    <property type="evidence" value="ECO:0007669"/>
    <property type="project" value="TreeGrafter"/>
</dbReference>
<dbReference type="GO" id="GO:0006281">
    <property type="term" value="P:DNA repair"/>
    <property type="evidence" value="ECO:0007669"/>
    <property type="project" value="UniProtKB-KW"/>
</dbReference>
<dbReference type="Proteomes" id="UP001255856">
    <property type="component" value="Unassembled WGS sequence"/>
</dbReference>
<dbReference type="EMBL" id="JASFZW010000002">
    <property type="protein sequence ID" value="KAK2079774.1"/>
    <property type="molecule type" value="Genomic_DNA"/>
</dbReference>
<accession>A0AAD9IJN3</accession>
<gene>
    <name evidence="9" type="ORF">QBZ16_002169</name>
</gene>
<dbReference type="GO" id="GO:0005634">
    <property type="term" value="C:nucleus"/>
    <property type="evidence" value="ECO:0007669"/>
    <property type="project" value="UniProtKB-SubCell"/>
</dbReference>
<protein>
    <recommendedName>
        <fullName evidence="8">UmuC domain-containing protein</fullName>
    </recommendedName>
</protein>
<dbReference type="Gene3D" id="3.30.1490.100">
    <property type="entry name" value="DNA polymerase, Y-family, little finger domain"/>
    <property type="match status" value="1"/>
</dbReference>
<dbReference type="AlphaFoldDB" id="A0AAD9IJN3"/>
<evidence type="ECO:0000256" key="1">
    <source>
        <dbReference type="ARBA" id="ARBA00004123"/>
    </source>
</evidence>
<dbReference type="InterPro" id="IPR001126">
    <property type="entry name" value="UmuC"/>
</dbReference>
<comment type="subcellular location">
    <subcellularLocation>
        <location evidence="1">Nucleus</location>
    </subcellularLocation>
</comment>
<dbReference type="GO" id="GO:0042276">
    <property type="term" value="P:error-prone translesion synthesis"/>
    <property type="evidence" value="ECO:0007669"/>
    <property type="project" value="TreeGrafter"/>
</dbReference>
<feature type="compositionally biased region" description="Basic residues" evidence="7">
    <location>
        <begin position="310"/>
        <end position="322"/>
    </location>
</feature>
<dbReference type="Pfam" id="PF21704">
    <property type="entry name" value="POLH-Rev1_HhH"/>
    <property type="match status" value="1"/>
</dbReference>
<dbReference type="Pfam" id="PF00817">
    <property type="entry name" value="IMS"/>
    <property type="match status" value="1"/>
</dbReference>
<evidence type="ECO:0000256" key="7">
    <source>
        <dbReference type="SAM" id="MobiDB-lite"/>
    </source>
</evidence>
<evidence type="ECO:0000256" key="6">
    <source>
        <dbReference type="ARBA" id="ARBA00023242"/>
    </source>
</evidence>
<dbReference type="Gene3D" id="1.10.150.20">
    <property type="entry name" value="5' to 3' exonuclease, C-terminal subdomain"/>
    <property type="match status" value="1"/>
</dbReference>
<keyword evidence="6" id="KW-0539">Nucleus</keyword>
<organism evidence="9 10">
    <name type="scientific">Prototheca wickerhamii</name>
    <dbReference type="NCBI Taxonomy" id="3111"/>
    <lineage>
        <taxon>Eukaryota</taxon>
        <taxon>Viridiplantae</taxon>
        <taxon>Chlorophyta</taxon>
        <taxon>core chlorophytes</taxon>
        <taxon>Trebouxiophyceae</taxon>
        <taxon>Chlorellales</taxon>
        <taxon>Chlorellaceae</taxon>
        <taxon>Prototheca</taxon>
    </lineage>
</organism>
<dbReference type="InterPro" id="IPR043502">
    <property type="entry name" value="DNA/RNA_pol_sf"/>
</dbReference>
<evidence type="ECO:0000256" key="5">
    <source>
        <dbReference type="ARBA" id="ARBA00023204"/>
    </source>
</evidence>
<dbReference type="PROSITE" id="PS50173">
    <property type="entry name" value="UMUC"/>
    <property type="match status" value="1"/>
</dbReference>
<feature type="region of interest" description="Disordered" evidence="7">
    <location>
        <begin position="310"/>
        <end position="355"/>
    </location>
</feature>
<dbReference type="FunFam" id="1.10.150.20:FF:000014">
    <property type="entry name" value="Polymerase (DNA directed), eta"/>
    <property type="match status" value="1"/>
</dbReference>
<feature type="domain" description="UmuC" evidence="8">
    <location>
        <begin position="36"/>
        <end position="95"/>
    </location>
</feature>
<dbReference type="InterPro" id="IPR043128">
    <property type="entry name" value="Rev_trsase/Diguanyl_cyclase"/>
</dbReference>
<keyword evidence="5" id="KW-0234">DNA repair</keyword>
<dbReference type="GO" id="GO:0003684">
    <property type="term" value="F:damaged DNA binding"/>
    <property type="evidence" value="ECO:0007669"/>
    <property type="project" value="InterPro"/>
</dbReference>
<sequence>MRQLPPSAALWWARPAGEWTPGDALLAAGMRVVSALRARVLADTGFTCSAGVAHTKLLAKLGSGLRKPDAAMLLPAAEVPALLETVPLARLRSLGGKFGAALRERLGVETAGELARVPRGRLEAAVGERDAAWVAALARGIDNEAVSQRRAPLSLSCGKTFHGPRFALRSLDDVHHWLTRLAAELEDRLGADREDHARRPTLLTALWTPGGRQGVSVSRSAAVRGLSAPEMAETAVGLARRWVAEQGTGEIGRRVGFFGFFGGPKTKYFASNILLLTLHTCTGTPRPSRGPLEHRIPVPRTLQVCAAPRAHHKLLPQRQGRRGRGDGGDARGQRTGTCGSNKGCRNHKSAGDRRW</sequence>
<evidence type="ECO:0000256" key="3">
    <source>
        <dbReference type="ARBA" id="ARBA00022723"/>
    </source>
</evidence>
<dbReference type="InterPro" id="IPR052230">
    <property type="entry name" value="DNA_polymerase_eta"/>
</dbReference>
<dbReference type="SUPFAM" id="SSF56672">
    <property type="entry name" value="DNA/RNA polymerases"/>
    <property type="match status" value="1"/>
</dbReference>
<feature type="compositionally biased region" description="Basic and acidic residues" evidence="7">
    <location>
        <begin position="323"/>
        <end position="332"/>
    </location>
</feature>
<evidence type="ECO:0000259" key="8">
    <source>
        <dbReference type="PROSITE" id="PS50173"/>
    </source>
</evidence>
<keyword evidence="3" id="KW-0479">Metal-binding</keyword>
<evidence type="ECO:0000313" key="9">
    <source>
        <dbReference type="EMBL" id="KAK2079774.1"/>
    </source>
</evidence>
<dbReference type="GO" id="GO:0035861">
    <property type="term" value="C:site of double-strand break"/>
    <property type="evidence" value="ECO:0007669"/>
    <property type="project" value="TreeGrafter"/>
</dbReference>
<evidence type="ECO:0000256" key="4">
    <source>
        <dbReference type="ARBA" id="ARBA00022763"/>
    </source>
</evidence>
<dbReference type="GO" id="GO:0009314">
    <property type="term" value="P:response to radiation"/>
    <property type="evidence" value="ECO:0007669"/>
    <property type="project" value="TreeGrafter"/>
</dbReference>
<dbReference type="GO" id="GO:0046872">
    <property type="term" value="F:metal ion binding"/>
    <property type="evidence" value="ECO:0007669"/>
    <property type="project" value="UniProtKB-KW"/>
</dbReference>
<name>A0AAD9IJN3_PROWI</name>
<keyword evidence="10" id="KW-1185">Reference proteome</keyword>
<dbReference type="PANTHER" id="PTHR45873:SF1">
    <property type="entry name" value="DNA POLYMERASE ETA"/>
    <property type="match status" value="1"/>
</dbReference>
<comment type="caution">
    <text evidence="9">The sequence shown here is derived from an EMBL/GenBank/DDBJ whole genome shotgun (WGS) entry which is preliminary data.</text>
</comment>
<evidence type="ECO:0000256" key="2">
    <source>
        <dbReference type="ARBA" id="ARBA00022679"/>
    </source>
</evidence>
<dbReference type="InterPro" id="IPR036775">
    <property type="entry name" value="DNA_pol_Y-fam_lit_finger_sf"/>
</dbReference>
<keyword evidence="4" id="KW-0227">DNA damage</keyword>
<dbReference type="GO" id="GO:0005657">
    <property type="term" value="C:replication fork"/>
    <property type="evidence" value="ECO:0007669"/>
    <property type="project" value="TreeGrafter"/>
</dbReference>
<evidence type="ECO:0000313" key="10">
    <source>
        <dbReference type="Proteomes" id="UP001255856"/>
    </source>
</evidence>
<dbReference type="Gene3D" id="3.30.70.270">
    <property type="match status" value="1"/>
</dbReference>
<keyword evidence="2" id="KW-0808">Transferase</keyword>
<proteinExistence type="predicted"/>